<dbReference type="PANTHER" id="PTHR21310:SF40">
    <property type="entry name" value="AMINOGLYCOSIDE PHOSPHOTRANSFERASE DOMAIN-CONTAINING PROTEIN-RELATED"/>
    <property type="match status" value="1"/>
</dbReference>
<keyword evidence="3" id="KW-1185">Reference proteome</keyword>
<evidence type="ECO:0000259" key="1">
    <source>
        <dbReference type="Pfam" id="PF01636"/>
    </source>
</evidence>
<dbReference type="PANTHER" id="PTHR21310">
    <property type="entry name" value="AMINOGLYCOSIDE PHOSPHOTRANSFERASE-RELATED-RELATED"/>
    <property type="match status" value="1"/>
</dbReference>
<gene>
    <name evidence="2" type="ORF">F4556_000419</name>
</gene>
<evidence type="ECO:0000313" key="3">
    <source>
        <dbReference type="Proteomes" id="UP000573327"/>
    </source>
</evidence>
<dbReference type="Pfam" id="PF01636">
    <property type="entry name" value="APH"/>
    <property type="match status" value="2"/>
</dbReference>
<comment type="caution">
    <text evidence="2">The sequence shown here is derived from an EMBL/GenBank/DDBJ whole genome shotgun (WGS) entry which is preliminary data.</text>
</comment>
<name>A0A7W7S6M8_9ACTN</name>
<feature type="domain" description="Aminoglycoside phosphotransferase" evidence="1">
    <location>
        <begin position="107"/>
        <end position="168"/>
    </location>
</feature>
<dbReference type="InterPro" id="IPR051678">
    <property type="entry name" value="AGP_Transferase"/>
</dbReference>
<reference evidence="2 3" key="1">
    <citation type="submission" date="2020-08" db="EMBL/GenBank/DDBJ databases">
        <title>Sequencing the genomes of 1000 actinobacteria strains.</title>
        <authorList>
            <person name="Klenk H.-P."/>
        </authorList>
    </citation>
    <scope>NUCLEOTIDE SEQUENCE [LARGE SCALE GENOMIC DNA]</scope>
    <source>
        <strain evidence="2 3">DSM 44786</strain>
    </source>
</reference>
<evidence type="ECO:0000313" key="2">
    <source>
        <dbReference type="EMBL" id="MBB4944884.1"/>
    </source>
</evidence>
<accession>A0A7W7S6M8</accession>
<dbReference type="Proteomes" id="UP000573327">
    <property type="component" value="Unassembled WGS sequence"/>
</dbReference>
<proteinExistence type="predicted"/>
<feature type="domain" description="Aminoglycoside phosphotransferase" evidence="1">
    <location>
        <begin position="6"/>
        <end position="106"/>
    </location>
</feature>
<dbReference type="GO" id="GO:0016301">
    <property type="term" value="F:kinase activity"/>
    <property type="evidence" value="ECO:0007669"/>
    <property type="project" value="UniProtKB-KW"/>
</dbReference>
<keyword evidence="2" id="KW-0418">Kinase</keyword>
<sequence>MKIGELVGAGRTADVFALDDGRVLRRYRDGDDTTGEVAVMAYLAEHGFPVPAVWPGTAAGELVMQRLSGTTMVEALVNGAITAERAGELLAELLRCLHTIPARLSADPGHRVLHLDFHPENVMLTPQGPVVIDWATAAEGPPGLDSAMAALILAQAALTMPAVSEVARTVLSSLLQHLDGIEEEHLAEARMRRAANPTLSPDEVGKLDEAVALITETAGS</sequence>
<protein>
    <submittedName>
        <fullName evidence="2">Aminoglycoside phosphotransferase (APT) family kinase protein</fullName>
    </submittedName>
</protein>
<dbReference type="RefSeq" id="WP_184911131.1">
    <property type="nucleotide sequence ID" value="NZ_JACHJR010000001.1"/>
</dbReference>
<dbReference type="AlphaFoldDB" id="A0A7W7S6M8"/>
<dbReference type="InterPro" id="IPR002575">
    <property type="entry name" value="Aminoglycoside_PTrfase"/>
</dbReference>
<dbReference type="Gene3D" id="3.90.1200.10">
    <property type="match status" value="1"/>
</dbReference>
<organism evidence="2 3">
    <name type="scientific">Kitasatospora gansuensis</name>
    <dbReference type="NCBI Taxonomy" id="258050"/>
    <lineage>
        <taxon>Bacteria</taxon>
        <taxon>Bacillati</taxon>
        <taxon>Actinomycetota</taxon>
        <taxon>Actinomycetes</taxon>
        <taxon>Kitasatosporales</taxon>
        <taxon>Streptomycetaceae</taxon>
        <taxon>Kitasatospora</taxon>
    </lineage>
</organism>
<dbReference type="InterPro" id="IPR011009">
    <property type="entry name" value="Kinase-like_dom_sf"/>
</dbReference>
<keyword evidence="2" id="KW-0808">Transferase</keyword>
<dbReference type="SUPFAM" id="SSF56112">
    <property type="entry name" value="Protein kinase-like (PK-like)"/>
    <property type="match status" value="1"/>
</dbReference>
<dbReference type="EMBL" id="JACHJR010000001">
    <property type="protein sequence ID" value="MBB4944884.1"/>
    <property type="molecule type" value="Genomic_DNA"/>
</dbReference>